<name>A0A9N9N9Q1_9GLOM</name>
<dbReference type="AlphaFoldDB" id="A0A9N9N9Q1"/>
<comment type="caution">
    <text evidence="3">The sequence shown here is derived from an EMBL/GenBank/DDBJ whole genome shotgun (WGS) entry which is preliminary data.</text>
</comment>
<gene>
    <name evidence="3" type="ORF">DERYTH_LOCUS13807</name>
</gene>
<dbReference type="EMBL" id="CAJVPY010009956">
    <property type="protein sequence ID" value="CAG8714091.1"/>
    <property type="molecule type" value="Genomic_DNA"/>
</dbReference>
<evidence type="ECO:0000256" key="2">
    <source>
        <dbReference type="SAM" id="SignalP"/>
    </source>
</evidence>
<keyword evidence="2" id="KW-0732">Signal</keyword>
<keyword evidence="4" id="KW-1185">Reference proteome</keyword>
<protein>
    <submittedName>
        <fullName evidence="3">4140_t:CDS:1</fullName>
    </submittedName>
</protein>
<feature type="region of interest" description="Disordered" evidence="1">
    <location>
        <begin position="99"/>
        <end position="121"/>
    </location>
</feature>
<dbReference type="Proteomes" id="UP000789405">
    <property type="component" value="Unassembled WGS sequence"/>
</dbReference>
<sequence>MSRLIFLTLLLAFIGLTSAQVGQINTPSNEIAIGANVMVTWTYTEQATQIPGILSCIDNTTKNTIILSNAINVSTKTYTWLVNVPASAYYLALNDGSGDNTRTSESSKPTTTPASLSSSATSFTGSSIFGYKFLLSLIMVATVM</sequence>
<feature type="compositionally biased region" description="Low complexity" evidence="1">
    <location>
        <begin position="106"/>
        <end position="121"/>
    </location>
</feature>
<feature type="non-terminal residue" evidence="3">
    <location>
        <position position="1"/>
    </location>
</feature>
<dbReference type="OrthoDB" id="2317675at2759"/>
<evidence type="ECO:0000256" key="1">
    <source>
        <dbReference type="SAM" id="MobiDB-lite"/>
    </source>
</evidence>
<reference evidence="3" key="1">
    <citation type="submission" date="2021-06" db="EMBL/GenBank/DDBJ databases">
        <authorList>
            <person name="Kallberg Y."/>
            <person name="Tangrot J."/>
            <person name="Rosling A."/>
        </authorList>
    </citation>
    <scope>NUCLEOTIDE SEQUENCE</scope>
    <source>
        <strain evidence="3">MA453B</strain>
    </source>
</reference>
<feature type="signal peptide" evidence="2">
    <location>
        <begin position="1"/>
        <end position="19"/>
    </location>
</feature>
<evidence type="ECO:0000313" key="4">
    <source>
        <dbReference type="Proteomes" id="UP000789405"/>
    </source>
</evidence>
<organism evidence="3 4">
    <name type="scientific">Dentiscutata erythropus</name>
    <dbReference type="NCBI Taxonomy" id="1348616"/>
    <lineage>
        <taxon>Eukaryota</taxon>
        <taxon>Fungi</taxon>
        <taxon>Fungi incertae sedis</taxon>
        <taxon>Mucoromycota</taxon>
        <taxon>Glomeromycotina</taxon>
        <taxon>Glomeromycetes</taxon>
        <taxon>Diversisporales</taxon>
        <taxon>Gigasporaceae</taxon>
        <taxon>Dentiscutata</taxon>
    </lineage>
</organism>
<feature type="chain" id="PRO_5040464317" evidence="2">
    <location>
        <begin position="20"/>
        <end position="144"/>
    </location>
</feature>
<accession>A0A9N9N9Q1</accession>
<evidence type="ECO:0000313" key="3">
    <source>
        <dbReference type="EMBL" id="CAG8714091.1"/>
    </source>
</evidence>
<proteinExistence type="predicted"/>